<proteinExistence type="predicted"/>
<name>A0A917RFY8_9ACTN</name>
<keyword evidence="7" id="KW-1185">Reference proteome</keyword>
<feature type="domain" description="ATP-grasp" evidence="5">
    <location>
        <begin position="96"/>
        <end position="282"/>
    </location>
</feature>
<dbReference type="SUPFAM" id="SSF56059">
    <property type="entry name" value="Glutathione synthetase ATP-binding domain-like"/>
    <property type="match status" value="1"/>
</dbReference>
<evidence type="ECO:0000256" key="4">
    <source>
        <dbReference type="PROSITE-ProRule" id="PRU00409"/>
    </source>
</evidence>
<dbReference type="InterPro" id="IPR004666">
    <property type="entry name" value="Rp_bS6_RimK/Lys_biosynth_LsyX"/>
</dbReference>
<dbReference type="Gene3D" id="3.30.470.20">
    <property type="entry name" value="ATP-grasp fold, B domain"/>
    <property type="match status" value="1"/>
</dbReference>
<dbReference type="PROSITE" id="PS50975">
    <property type="entry name" value="ATP_GRASP"/>
    <property type="match status" value="1"/>
</dbReference>
<dbReference type="Gene3D" id="3.40.50.20">
    <property type="match status" value="1"/>
</dbReference>
<dbReference type="PANTHER" id="PTHR21621">
    <property type="entry name" value="RIBOSOMAL PROTEIN S6 MODIFICATION PROTEIN"/>
    <property type="match status" value="1"/>
</dbReference>
<dbReference type="InterPro" id="IPR013651">
    <property type="entry name" value="ATP-grasp_RimK-type"/>
</dbReference>
<keyword evidence="1" id="KW-0479">Metal-binding</keyword>
<dbReference type="Pfam" id="PF22626">
    <property type="entry name" value="LysX_preATP_grasp"/>
    <property type="match status" value="1"/>
</dbReference>
<dbReference type="GO" id="GO:0018169">
    <property type="term" value="F:ribosomal S6-glutamic acid ligase activity"/>
    <property type="evidence" value="ECO:0007669"/>
    <property type="project" value="TreeGrafter"/>
</dbReference>
<dbReference type="AlphaFoldDB" id="A0A917RFY8"/>
<keyword evidence="2 4" id="KW-0547">Nucleotide-binding</keyword>
<dbReference type="Gene3D" id="3.30.1490.20">
    <property type="entry name" value="ATP-grasp fold, A domain"/>
    <property type="match status" value="1"/>
</dbReference>
<keyword evidence="3 4" id="KW-0067">ATP-binding</keyword>
<dbReference type="InterPro" id="IPR016185">
    <property type="entry name" value="PreATP-grasp_dom_sf"/>
</dbReference>
<dbReference type="GO" id="GO:0046872">
    <property type="term" value="F:metal ion binding"/>
    <property type="evidence" value="ECO:0007669"/>
    <property type="project" value="UniProtKB-KW"/>
</dbReference>
<sequence>MSDAPADVLVSVTIMRPEERALLEAFRAAGLTAHSVTPRHAATFLNDRALAPRLVVLRNISHRELAGMSGRFEQAGIPTLNNPHAVRLCLSKELQALAFARAGVSHPRTLIAFSTEQVGEQVAALGGDAVVKPVSGSWGRGIVRVTGESEFAAWRGGWEALDPGERSFPVVVQQYVDKPGYNERVIVIGDRAVVAYRQVSDNLRTNTHLGGTVQPVALSPRAVELAERVVALFGPGFYGIDLAESSTTGELFVLEVNTNPEFARSAGIHGVDIPGLLARYVRSVLDGQDVDGGPAEREEKAA</sequence>
<evidence type="ECO:0000313" key="6">
    <source>
        <dbReference type="EMBL" id="GGL05921.1"/>
    </source>
</evidence>
<gene>
    <name evidence="6" type="ORF">GCM10007964_55250</name>
</gene>
<dbReference type="GO" id="GO:0005524">
    <property type="term" value="F:ATP binding"/>
    <property type="evidence" value="ECO:0007669"/>
    <property type="project" value="UniProtKB-UniRule"/>
</dbReference>
<dbReference type="InterPro" id="IPR011761">
    <property type="entry name" value="ATP-grasp"/>
</dbReference>
<dbReference type="Pfam" id="PF08443">
    <property type="entry name" value="RimK"/>
    <property type="match status" value="1"/>
</dbReference>
<dbReference type="PANTHER" id="PTHR21621:SF0">
    <property type="entry name" value="BETA-CITRYLGLUTAMATE SYNTHASE B-RELATED"/>
    <property type="match status" value="1"/>
</dbReference>
<dbReference type="InterPro" id="IPR054562">
    <property type="entry name" value="LysX/ArgX_preATP_grasp"/>
</dbReference>
<comment type="caution">
    <text evidence="6">The sequence shown here is derived from an EMBL/GenBank/DDBJ whole genome shotgun (WGS) entry which is preliminary data.</text>
</comment>
<reference evidence="6" key="1">
    <citation type="journal article" date="2014" name="Int. J. Syst. Evol. Microbiol.">
        <title>Complete genome sequence of Corynebacterium casei LMG S-19264T (=DSM 44701T), isolated from a smear-ripened cheese.</title>
        <authorList>
            <consortium name="US DOE Joint Genome Institute (JGI-PGF)"/>
            <person name="Walter F."/>
            <person name="Albersmeier A."/>
            <person name="Kalinowski J."/>
            <person name="Ruckert C."/>
        </authorList>
    </citation>
    <scope>NUCLEOTIDE SEQUENCE</scope>
    <source>
        <strain evidence="6">JCM 13064</strain>
    </source>
</reference>
<dbReference type="Proteomes" id="UP000645217">
    <property type="component" value="Unassembled WGS sequence"/>
</dbReference>
<dbReference type="GO" id="GO:0009432">
    <property type="term" value="P:SOS response"/>
    <property type="evidence" value="ECO:0007669"/>
    <property type="project" value="TreeGrafter"/>
</dbReference>
<dbReference type="EMBL" id="BMNT01000034">
    <property type="protein sequence ID" value="GGL05921.1"/>
    <property type="molecule type" value="Genomic_DNA"/>
</dbReference>
<keyword evidence="6" id="KW-0436">Ligase</keyword>
<evidence type="ECO:0000256" key="1">
    <source>
        <dbReference type="ARBA" id="ARBA00022723"/>
    </source>
</evidence>
<dbReference type="InterPro" id="IPR013815">
    <property type="entry name" value="ATP_grasp_subdomain_1"/>
</dbReference>
<protein>
    <submittedName>
        <fullName evidence="6">ATP-dependent carboxylate-amine/thiol ligase</fullName>
    </submittedName>
</protein>
<dbReference type="RefSeq" id="WP_229691518.1">
    <property type="nucleotide sequence ID" value="NZ_BMNT01000034.1"/>
</dbReference>
<evidence type="ECO:0000256" key="2">
    <source>
        <dbReference type="ARBA" id="ARBA00022741"/>
    </source>
</evidence>
<dbReference type="NCBIfam" id="TIGR00768">
    <property type="entry name" value="rimK_fam"/>
    <property type="match status" value="1"/>
</dbReference>
<organism evidence="6 7">
    <name type="scientific">Sphaerisporangium melleum</name>
    <dbReference type="NCBI Taxonomy" id="321316"/>
    <lineage>
        <taxon>Bacteria</taxon>
        <taxon>Bacillati</taxon>
        <taxon>Actinomycetota</taxon>
        <taxon>Actinomycetes</taxon>
        <taxon>Streptosporangiales</taxon>
        <taxon>Streptosporangiaceae</taxon>
        <taxon>Sphaerisporangium</taxon>
    </lineage>
</organism>
<dbReference type="SUPFAM" id="SSF52440">
    <property type="entry name" value="PreATP-grasp domain"/>
    <property type="match status" value="1"/>
</dbReference>
<evidence type="ECO:0000259" key="5">
    <source>
        <dbReference type="PROSITE" id="PS50975"/>
    </source>
</evidence>
<evidence type="ECO:0000256" key="3">
    <source>
        <dbReference type="ARBA" id="ARBA00022840"/>
    </source>
</evidence>
<evidence type="ECO:0000313" key="7">
    <source>
        <dbReference type="Proteomes" id="UP000645217"/>
    </source>
</evidence>
<reference evidence="6" key="2">
    <citation type="submission" date="2020-09" db="EMBL/GenBank/DDBJ databases">
        <authorList>
            <person name="Sun Q."/>
            <person name="Ohkuma M."/>
        </authorList>
    </citation>
    <scope>NUCLEOTIDE SEQUENCE</scope>
    <source>
        <strain evidence="6">JCM 13064</strain>
    </source>
</reference>
<dbReference type="GO" id="GO:0005737">
    <property type="term" value="C:cytoplasm"/>
    <property type="evidence" value="ECO:0007669"/>
    <property type="project" value="TreeGrafter"/>
</dbReference>
<accession>A0A917RFY8</accession>